<evidence type="ECO:0000256" key="8">
    <source>
        <dbReference type="SAM" id="SignalP"/>
    </source>
</evidence>
<dbReference type="OrthoDB" id="9762066at2"/>
<feature type="site" description="Important for catalytic activity, responsible for pKa modulation of the active site Glu and correct orientation of both the proton donor and substrate" evidence="5">
    <location>
        <position position="134"/>
    </location>
</feature>
<keyword evidence="11" id="KW-1185">Reference proteome</keyword>
<dbReference type="Pfam" id="PF17851">
    <property type="entry name" value="GH43_C2"/>
    <property type="match status" value="1"/>
</dbReference>
<dbReference type="AlphaFoldDB" id="A0A518HPQ4"/>
<evidence type="ECO:0000313" key="11">
    <source>
        <dbReference type="Proteomes" id="UP000319004"/>
    </source>
</evidence>
<evidence type="ECO:0000256" key="4">
    <source>
        <dbReference type="PIRSR" id="PIRSR606710-1"/>
    </source>
</evidence>
<dbReference type="KEGG" id="snep:Enr13x_26730"/>
<dbReference type="InterPro" id="IPR051795">
    <property type="entry name" value="Glycosyl_Hydrlase_43"/>
</dbReference>
<dbReference type="CDD" id="cd09002">
    <property type="entry name" value="GH43_XYL-like"/>
    <property type="match status" value="1"/>
</dbReference>
<dbReference type="InterPro" id="IPR013320">
    <property type="entry name" value="ConA-like_dom_sf"/>
</dbReference>
<dbReference type="SUPFAM" id="SSF75005">
    <property type="entry name" value="Arabinanase/levansucrase/invertase"/>
    <property type="match status" value="1"/>
</dbReference>
<dbReference type="GO" id="GO:0009044">
    <property type="term" value="F:xylan 1,4-beta-xylosidase activity"/>
    <property type="evidence" value="ECO:0007669"/>
    <property type="project" value="UniProtKB-EC"/>
</dbReference>
<evidence type="ECO:0000256" key="6">
    <source>
        <dbReference type="RuleBase" id="RU361187"/>
    </source>
</evidence>
<feature type="active site" description="Proton acceptor" evidence="4">
    <location>
        <position position="40"/>
    </location>
</feature>
<dbReference type="PANTHER" id="PTHR42812">
    <property type="entry name" value="BETA-XYLOSIDASE"/>
    <property type="match status" value="1"/>
</dbReference>
<name>A0A518HPQ4_9BACT</name>
<dbReference type="RefSeq" id="WP_145386512.1">
    <property type="nucleotide sequence ID" value="NZ_CP037423.1"/>
</dbReference>
<dbReference type="Gene3D" id="2.60.120.200">
    <property type="match status" value="1"/>
</dbReference>
<feature type="chain" id="PRO_5021769785" evidence="8">
    <location>
        <begin position="23"/>
        <end position="495"/>
    </location>
</feature>
<dbReference type="Proteomes" id="UP000319004">
    <property type="component" value="Chromosome"/>
</dbReference>
<evidence type="ECO:0000256" key="3">
    <source>
        <dbReference type="ARBA" id="ARBA00023295"/>
    </source>
</evidence>
<evidence type="ECO:0000256" key="5">
    <source>
        <dbReference type="PIRSR" id="PIRSR606710-2"/>
    </source>
</evidence>
<dbReference type="EMBL" id="CP037423">
    <property type="protein sequence ID" value="QDV42823.1"/>
    <property type="molecule type" value="Genomic_DNA"/>
</dbReference>
<feature type="domain" description="Beta-xylosidase C-terminal Concanavalin A-like" evidence="9">
    <location>
        <begin position="318"/>
        <end position="479"/>
    </location>
</feature>
<dbReference type="EC" id="3.2.1.37" evidence="10"/>
<reference evidence="10 11" key="1">
    <citation type="submission" date="2019-03" db="EMBL/GenBank/DDBJ databases">
        <title>Deep-cultivation of Planctomycetes and their phenomic and genomic characterization uncovers novel biology.</title>
        <authorList>
            <person name="Wiegand S."/>
            <person name="Jogler M."/>
            <person name="Boedeker C."/>
            <person name="Pinto D."/>
            <person name="Vollmers J."/>
            <person name="Rivas-Marin E."/>
            <person name="Kohn T."/>
            <person name="Peeters S.H."/>
            <person name="Heuer A."/>
            <person name="Rast P."/>
            <person name="Oberbeckmann S."/>
            <person name="Bunk B."/>
            <person name="Jeske O."/>
            <person name="Meyerdierks A."/>
            <person name="Storesund J.E."/>
            <person name="Kallscheuer N."/>
            <person name="Luecker S."/>
            <person name="Lage O.M."/>
            <person name="Pohl T."/>
            <person name="Merkel B.J."/>
            <person name="Hornburger P."/>
            <person name="Mueller R.-W."/>
            <person name="Bruemmer F."/>
            <person name="Labrenz M."/>
            <person name="Spormann A.M."/>
            <person name="Op den Camp H."/>
            <person name="Overmann J."/>
            <person name="Amann R."/>
            <person name="Jetten M.S.M."/>
            <person name="Mascher T."/>
            <person name="Medema M.H."/>
            <person name="Devos D.P."/>
            <person name="Kaster A.-K."/>
            <person name="Ovreas L."/>
            <person name="Rohde M."/>
            <person name="Galperin M.Y."/>
            <person name="Jogler C."/>
        </authorList>
    </citation>
    <scope>NUCLEOTIDE SEQUENCE [LARGE SCALE GENOMIC DNA]</scope>
    <source>
        <strain evidence="10 11">Enr13</strain>
    </source>
</reference>
<gene>
    <name evidence="10" type="primary">xynB</name>
    <name evidence="10" type="ORF">Enr13x_26730</name>
</gene>
<protein>
    <submittedName>
        <fullName evidence="10">Beta-xylosidase</fullName>
        <ecNumber evidence="10">3.2.1.37</ecNumber>
    </submittedName>
</protein>
<dbReference type="PANTHER" id="PTHR42812:SF2">
    <property type="entry name" value="XYLOSIDASE_ARABINOSIDASE"/>
    <property type="match status" value="1"/>
</dbReference>
<evidence type="ECO:0000256" key="1">
    <source>
        <dbReference type="ARBA" id="ARBA00009865"/>
    </source>
</evidence>
<dbReference type="Pfam" id="PF04616">
    <property type="entry name" value="Glyco_hydro_43"/>
    <property type="match status" value="1"/>
</dbReference>
<evidence type="ECO:0000256" key="2">
    <source>
        <dbReference type="ARBA" id="ARBA00022801"/>
    </source>
</evidence>
<comment type="similarity">
    <text evidence="1 6">Belongs to the glycosyl hydrolase 43 family.</text>
</comment>
<dbReference type="Gene3D" id="2.115.10.20">
    <property type="entry name" value="Glycosyl hydrolase domain, family 43"/>
    <property type="match status" value="1"/>
</dbReference>
<accession>A0A518HPQ4</accession>
<keyword evidence="2 6" id="KW-0378">Hydrolase</keyword>
<dbReference type="InterPro" id="IPR006710">
    <property type="entry name" value="Glyco_hydro_43"/>
</dbReference>
<feature type="signal peptide" evidence="8">
    <location>
        <begin position="1"/>
        <end position="22"/>
    </location>
</feature>
<organism evidence="10 11">
    <name type="scientific">Stieleria neptunia</name>
    <dbReference type="NCBI Taxonomy" id="2527979"/>
    <lineage>
        <taxon>Bacteria</taxon>
        <taxon>Pseudomonadati</taxon>
        <taxon>Planctomycetota</taxon>
        <taxon>Planctomycetia</taxon>
        <taxon>Pirellulales</taxon>
        <taxon>Pirellulaceae</taxon>
        <taxon>Stieleria</taxon>
    </lineage>
</organism>
<evidence type="ECO:0000313" key="10">
    <source>
        <dbReference type="EMBL" id="QDV42823.1"/>
    </source>
</evidence>
<dbReference type="InterPro" id="IPR023296">
    <property type="entry name" value="Glyco_hydro_beta-prop_sf"/>
</dbReference>
<evidence type="ECO:0000256" key="7">
    <source>
        <dbReference type="SAM" id="MobiDB-lite"/>
    </source>
</evidence>
<proteinExistence type="inferred from homology"/>
<feature type="region of interest" description="Disordered" evidence="7">
    <location>
        <begin position="211"/>
        <end position="232"/>
    </location>
</feature>
<evidence type="ECO:0000259" key="9">
    <source>
        <dbReference type="Pfam" id="PF17851"/>
    </source>
</evidence>
<keyword evidence="3 6" id="KW-0326">Glycosidase</keyword>
<dbReference type="InterPro" id="IPR041542">
    <property type="entry name" value="GH43_C2"/>
</dbReference>
<sequence length="495" mass="55640" precursor="true">MKLPHVLLIVVLLWTSLHTVNAGPPNDGKLHVILGGDHADPTIVRDGGDFYMTHSSYRKVPGLKIWHSTNLVDWQPIAYALNKDVGTVWAPDLIKQDGLFYLYFPSSGKNYVVTAKDPRGPWSEPRLLDIPGIDPGHVATPTGDRFLYMHSGRVAPLSKDGLTVTGELQQKHVGWEYPADWDVECFCLESPKLTFRDGYYYMTAAQGGTAGPATSHMVTSARSRSPLGPWENSPHNPIVHTWSRSESYWSKGHGTIIDDADGNWYVVYHAYKKGALPHGRHTLVEAIEWTDDGWFKTTRDPKSEPEVIVHPNESIVEDDFESPQLKIQWQMTGASVLETHRVGGGEFQFNNPDDRMRTLQCNPPGKDYTVEIELGDHDPGVELGLAIWYSEQRLASLAVHGERLMMRFSDRTQTIRGVAASDVRYLRAELSKQSLNLYYSQDGETWTKNERTYELSGYDHNVLGNFSYLRPAIYAAGTGRAAIKSFKFKRDGAIH</sequence>
<dbReference type="SUPFAM" id="SSF49899">
    <property type="entry name" value="Concanavalin A-like lectins/glucanases"/>
    <property type="match status" value="1"/>
</dbReference>
<dbReference type="GO" id="GO:0005975">
    <property type="term" value="P:carbohydrate metabolic process"/>
    <property type="evidence" value="ECO:0007669"/>
    <property type="project" value="InterPro"/>
</dbReference>
<keyword evidence="8" id="KW-0732">Signal</keyword>
<feature type="active site" description="Proton donor" evidence="4">
    <location>
        <position position="189"/>
    </location>
</feature>